<dbReference type="AlphaFoldDB" id="A0A0F8X2E4"/>
<name>A0A0F8X2E4_9ZZZZ</name>
<sequence length="89" mass="10084">MLDVYMDLIIIIGLLAVIVTGIRLLPQIIKSFRTKKVRDISLLWEIIGVAGAVLWVFYGYLRQDLILIIGAAVLVISYGILIFQKFIYS</sequence>
<dbReference type="Gene3D" id="1.20.1280.290">
    <property type="match status" value="1"/>
</dbReference>
<keyword evidence="3 5" id="KW-1133">Transmembrane helix</keyword>
<organism evidence="6">
    <name type="scientific">marine sediment metagenome</name>
    <dbReference type="NCBI Taxonomy" id="412755"/>
    <lineage>
        <taxon>unclassified sequences</taxon>
        <taxon>metagenomes</taxon>
        <taxon>ecological metagenomes</taxon>
    </lineage>
</organism>
<feature type="transmembrane region" description="Helical" evidence="5">
    <location>
        <begin position="37"/>
        <end position="59"/>
    </location>
</feature>
<protein>
    <submittedName>
        <fullName evidence="6">Uncharacterized protein</fullName>
    </submittedName>
</protein>
<evidence type="ECO:0000313" key="6">
    <source>
        <dbReference type="EMBL" id="KKK55010.1"/>
    </source>
</evidence>
<evidence type="ECO:0000256" key="5">
    <source>
        <dbReference type="SAM" id="Phobius"/>
    </source>
</evidence>
<dbReference type="GO" id="GO:0016020">
    <property type="term" value="C:membrane"/>
    <property type="evidence" value="ECO:0007669"/>
    <property type="project" value="UniProtKB-SubCell"/>
</dbReference>
<keyword evidence="2 5" id="KW-0812">Transmembrane</keyword>
<comment type="subcellular location">
    <subcellularLocation>
        <location evidence="1">Membrane</location>
        <topology evidence="1">Multi-pass membrane protein</topology>
    </subcellularLocation>
</comment>
<evidence type="ECO:0000256" key="1">
    <source>
        <dbReference type="ARBA" id="ARBA00004141"/>
    </source>
</evidence>
<dbReference type="EMBL" id="LAZR01065703">
    <property type="protein sequence ID" value="KKK55010.1"/>
    <property type="molecule type" value="Genomic_DNA"/>
</dbReference>
<reference evidence="6" key="1">
    <citation type="journal article" date="2015" name="Nature">
        <title>Complex archaea that bridge the gap between prokaryotes and eukaryotes.</title>
        <authorList>
            <person name="Spang A."/>
            <person name="Saw J.H."/>
            <person name="Jorgensen S.L."/>
            <person name="Zaremba-Niedzwiedzka K."/>
            <person name="Martijn J."/>
            <person name="Lind A.E."/>
            <person name="van Eijk R."/>
            <person name="Schleper C."/>
            <person name="Guy L."/>
            <person name="Ettema T.J."/>
        </authorList>
    </citation>
    <scope>NUCLEOTIDE SEQUENCE</scope>
</reference>
<keyword evidence="4 5" id="KW-0472">Membrane</keyword>
<evidence type="ECO:0000256" key="3">
    <source>
        <dbReference type="ARBA" id="ARBA00022989"/>
    </source>
</evidence>
<accession>A0A0F8X2E4</accession>
<evidence type="ECO:0000256" key="2">
    <source>
        <dbReference type="ARBA" id="ARBA00022692"/>
    </source>
</evidence>
<dbReference type="Pfam" id="PF04193">
    <property type="entry name" value="PQ-loop"/>
    <property type="match status" value="1"/>
</dbReference>
<dbReference type="InterPro" id="IPR006603">
    <property type="entry name" value="PQ-loop_rpt"/>
</dbReference>
<feature type="transmembrane region" description="Helical" evidence="5">
    <location>
        <begin position="65"/>
        <end position="83"/>
    </location>
</feature>
<feature type="transmembrane region" description="Helical" evidence="5">
    <location>
        <begin position="6"/>
        <end position="25"/>
    </location>
</feature>
<comment type="caution">
    <text evidence="6">The sequence shown here is derived from an EMBL/GenBank/DDBJ whole genome shotgun (WGS) entry which is preliminary data.</text>
</comment>
<evidence type="ECO:0000256" key="4">
    <source>
        <dbReference type="ARBA" id="ARBA00023136"/>
    </source>
</evidence>
<proteinExistence type="predicted"/>
<gene>
    <name evidence="6" type="ORF">LCGC14_3078860</name>
</gene>